<sequence>MPGSEFTPENYPGLIEVDDSGNKYVNYEGGRIPIFNSVDECIAGAPGFSECEQGAPFLKSALEEEKKRRE</sequence>
<organism evidence="1 2">
    <name type="scientific">Basidiobolus ranarum</name>
    <dbReference type="NCBI Taxonomy" id="34480"/>
    <lineage>
        <taxon>Eukaryota</taxon>
        <taxon>Fungi</taxon>
        <taxon>Fungi incertae sedis</taxon>
        <taxon>Zoopagomycota</taxon>
        <taxon>Entomophthoromycotina</taxon>
        <taxon>Basidiobolomycetes</taxon>
        <taxon>Basidiobolales</taxon>
        <taxon>Basidiobolaceae</taxon>
        <taxon>Basidiobolus</taxon>
    </lineage>
</organism>
<dbReference type="Proteomes" id="UP001479436">
    <property type="component" value="Unassembled WGS sequence"/>
</dbReference>
<keyword evidence="2" id="KW-1185">Reference proteome</keyword>
<name>A0ABR2WTQ6_9FUNG</name>
<evidence type="ECO:0000313" key="2">
    <source>
        <dbReference type="Proteomes" id="UP001479436"/>
    </source>
</evidence>
<comment type="caution">
    <text evidence="1">The sequence shown here is derived from an EMBL/GenBank/DDBJ whole genome shotgun (WGS) entry which is preliminary data.</text>
</comment>
<gene>
    <name evidence="1" type="ORF">K7432_007330</name>
</gene>
<proteinExistence type="predicted"/>
<accession>A0ABR2WTQ6</accession>
<reference evidence="1 2" key="1">
    <citation type="submission" date="2023-04" db="EMBL/GenBank/DDBJ databases">
        <title>Genome of Basidiobolus ranarum AG-B5.</title>
        <authorList>
            <person name="Stajich J.E."/>
            <person name="Carter-House D."/>
            <person name="Gryganskyi A."/>
        </authorList>
    </citation>
    <scope>NUCLEOTIDE SEQUENCE [LARGE SCALE GENOMIC DNA]</scope>
    <source>
        <strain evidence="1 2">AG-B5</strain>
    </source>
</reference>
<protein>
    <submittedName>
        <fullName evidence="1">Uncharacterized protein</fullName>
    </submittedName>
</protein>
<dbReference type="EMBL" id="JASJQH010000358">
    <property type="protein sequence ID" value="KAK9764845.1"/>
    <property type="molecule type" value="Genomic_DNA"/>
</dbReference>
<evidence type="ECO:0000313" key="1">
    <source>
        <dbReference type="EMBL" id="KAK9764845.1"/>
    </source>
</evidence>